<dbReference type="PANTHER" id="PTHR13561">
    <property type="entry name" value="DNA REPLICATION REGULATOR DPB11-RELATED"/>
    <property type="match status" value="1"/>
</dbReference>
<dbReference type="SUPFAM" id="SSF52113">
    <property type="entry name" value="BRCT domain"/>
    <property type="match status" value="2"/>
</dbReference>
<dbReference type="GO" id="GO:0006270">
    <property type="term" value="P:DNA replication initiation"/>
    <property type="evidence" value="ECO:0007669"/>
    <property type="project" value="TreeGrafter"/>
</dbReference>
<dbReference type="InterPro" id="IPR036420">
    <property type="entry name" value="BRCT_dom_sf"/>
</dbReference>
<dbReference type="Gene3D" id="3.40.50.10190">
    <property type="entry name" value="BRCT domain"/>
    <property type="match status" value="2"/>
</dbReference>
<dbReference type="PROSITE" id="PS50172">
    <property type="entry name" value="BRCT"/>
    <property type="match status" value="2"/>
</dbReference>
<dbReference type="EMBL" id="AUSU01004895">
    <property type="protein sequence ID" value="EPS64345.1"/>
    <property type="molecule type" value="Genomic_DNA"/>
</dbReference>
<name>S8CBW6_9LAMI</name>
<dbReference type="Pfam" id="PF12738">
    <property type="entry name" value="PTCB-BRCT"/>
    <property type="match status" value="1"/>
</dbReference>
<feature type="domain" description="BRCT" evidence="2">
    <location>
        <begin position="94"/>
        <end position="152"/>
    </location>
</feature>
<dbReference type="InterPro" id="IPR001357">
    <property type="entry name" value="BRCT_dom"/>
</dbReference>
<feature type="non-terminal residue" evidence="3">
    <location>
        <position position="1"/>
    </location>
</feature>
<evidence type="ECO:0000313" key="4">
    <source>
        <dbReference type="Proteomes" id="UP000015453"/>
    </source>
</evidence>
<gene>
    <name evidence="3" type="ORF">M569_10438</name>
</gene>
<evidence type="ECO:0000313" key="3">
    <source>
        <dbReference type="EMBL" id="EPS64345.1"/>
    </source>
</evidence>
<feature type="non-terminal residue" evidence="3">
    <location>
        <position position="152"/>
    </location>
</feature>
<keyword evidence="4" id="KW-1185">Reference proteome</keyword>
<protein>
    <recommendedName>
        <fullName evidence="2">BRCT domain-containing protein</fullName>
    </recommendedName>
</protein>
<keyword evidence="1" id="KW-0677">Repeat</keyword>
<dbReference type="Proteomes" id="UP000015453">
    <property type="component" value="Unassembled WGS sequence"/>
</dbReference>
<dbReference type="AlphaFoldDB" id="S8CBW6"/>
<reference evidence="3 4" key="1">
    <citation type="journal article" date="2013" name="BMC Genomics">
        <title>The miniature genome of a carnivorous plant Genlisea aurea contains a low number of genes and short non-coding sequences.</title>
        <authorList>
            <person name="Leushkin E.V."/>
            <person name="Sutormin R.A."/>
            <person name="Nabieva E.R."/>
            <person name="Penin A.A."/>
            <person name="Kondrashov A.S."/>
            <person name="Logacheva M.D."/>
        </authorList>
    </citation>
    <scope>NUCLEOTIDE SEQUENCE [LARGE SCALE GENOMIC DNA]</scope>
</reference>
<proteinExistence type="predicted"/>
<dbReference type="OrthoDB" id="251770at2759"/>
<dbReference type="GO" id="GO:0033314">
    <property type="term" value="P:mitotic DNA replication checkpoint signaling"/>
    <property type="evidence" value="ECO:0007669"/>
    <property type="project" value="TreeGrafter"/>
</dbReference>
<evidence type="ECO:0000259" key="2">
    <source>
        <dbReference type="PROSITE" id="PS50172"/>
    </source>
</evidence>
<dbReference type="PANTHER" id="PTHR13561:SF20">
    <property type="entry name" value="DNA TOPOISOMERASE 2-BINDING PROTEIN 1"/>
    <property type="match status" value="1"/>
</dbReference>
<accession>S8CBW6</accession>
<dbReference type="GO" id="GO:0007095">
    <property type="term" value="P:mitotic G2 DNA damage checkpoint signaling"/>
    <property type="evidence" value="ECO:0007669"/>
    <property type="project" value="TreeGrafter"/>
</dbReference>
<evidence type="ECO:0000256" key="1">
    <source>
        <dbReference type="ARBA" id="ARBA00022737"/>
    </source>
</evidence>
<feature type="domain" description="BRCT" evidence="2">
    <location>
        <begin position="1"/>
        <end position="67"/>
    </location>
</feature>
<sequence>RPEVMLWVSQGGGEVVADGIEDVNFTVECHGIVVTQSQSARSTYVTTHWIHSCLEVGRLVEVSSHILFSPLQCKVPLPGFEKHRLCASQYDVKEKQLLRNLCYVLGAKFSEKLTKKVTHLLCKFSSGDKYEAACRWGIKAVTADWINQCVAE</sequence>
<organism evidence="3 4">
    <name type="scientific">Genlisea aurea</name>
    <dbReference type="NCBI Taxonomy" id="192259"/>
    <lineage>
        <taxon>Eukaryota</taxon>
        <taxon>Viridiplantae</taxon>
        <taxon>Streptophyta</taxon>
        <taxon>Embryophyta</taxon>
        <taxon>Tracheophyta</taxon>
        <taxon>Spermatophyta</taxon>
        <taxon>Magnoliopsida</taxon>
        <taxon>eudicotyledons</taxon>
        <taxon>Gunneridae</taxon>
        <taxon>Pentapetalae</taxon>
        <taxon>asterids</taxon>
        <taxon>lamiids</taxon>
        <taxon>Lamiales</taxon>
        <taxon>Lentibulariaceae</taxon>
        <taxon>Genlisea</taxon>
    </lineage>
</organism>
<dbReference type="SMART" id="SM00292">
    <property type="entry name" value="BRCT"/>
    <property type="match status" value="1"/>
</dbReference>
<comment type="caution">
    <text evidence="3">The sequence shown here is derived from an EMBL/GenBank/DDBJ whole genome shotgun (WGS) entry which is preliminary data.</text>
</comment>